<evidence type="ECO:0000256" key="3">
    <source>
        <dbReference type="ARBA" id="ARBA00022804"/>
    </source>
</evidence>
<name>A0A222YXL8_9CAUD</name>
<dbReference type="Pfam" id="PF11133">
    <property type="entry name" value="Phage_head_fibr"/>
    <property type="match status" value="1"/>
</dbReference>
<evidence type="ECO:0000256" key="2">
    <source>
        <dbReference type="ARBA" id="ARBA00022581"/>
    </source>
</evidence>
<reference evidence="6 7" key="1">
    <citation type="submission" date="2017-06" db="EMBL/GenBank/DDBJ databases">
        <title>Complete genome sequence of vB_BveP-Goe6 a virus infecting Bacillus velezensis FZB42.</title>
        <authorList>
            <person name="Hertel R."/>
            <person name="Schilling T."/>
            <person name="Daniel R."/>
        </authorList>
    </citation>
    <scope>NUCLEOTIDE SEQUENCE [LARGE SCALE GENOMIC DNA]</scope>
</reference>
<accession>A0A222YXL8</accession>
<dbReference type="InterPro" id="IPR022741">
    <property type="entry name" value="Phage_B103_Gp8"/>
</dbReference>
<keyword evidence="2" id="KW-0945">Host-virus interaction</keyword>
<keyword evidence="3" id="KW-1161">Viral attachment to host cell</keyword>
<organism evidence="6 7">
    <name type="scientific">Bacillus phage vB_BveP-Goe6</name>
    <dbReference type="NCBI Taxonomy" id="2022474"/>
    <lineage>
        <taxon>Viruses</taxon>
        <taxon>Duplodnaviria</taxon>
        <taxon>Heunggongvirae</taxon>
        <taxon>Uroviricota</taxon>
        <taxon>Caudoviricetes</taxon>
        <taxon>Salasmaviridae</taxon>
        <taxon>Picovirinae</taxon>
        <taxon>Salasvirus</taxon>
        <taxon>Salasvirus Goe6</taxon>
    </lineage>
</organism>
<dbReference type="Proteomes" id="UP000222516">
    <property type="component" value="Segment"/>
</dbReference>
<comment type="subcellular location">
    <subcellularLocation>
        <location evidence="1">Virion</location>
    </subcellularLocation>
</comment>
<dbReference type="Gene3D" id="6.10.140.1630">
    <property type="match status" value="1"/>
</dbReference>
<evidence type="ECO:0000313" key="6">
    <source>
        <dbReference type="EMBL" id="ASR76797.1"/>
    </source>
</evidence>
<evidence type="ECO:0000256" key="5">
    <source>
        <dbReference type="ARBA" id="ARBA00023296"/>
    </source>
</evidence>
<keyword evidence="5" id="KW-1160">Virus entry into host cell</keyword>
<keyword evidence="4" id="KW-0946">Virion</keyword>
<evidence type="ECO:0000313" key="7">
    <source>
        <dbReference type="Proteomes" id="UP000222516"/>
    </source>
</evidence>
<evidence type="ECO:0000256" key="1">
    <source>
        <dbReference type="ARBA" id="ARBA00004328"/>
    </source>
</evidence>
<gene>
    <name evidence="6" type="ORF">Goe6_c00120</name>
</gene>
<evidence type="ECO:0000256" key="4">
    <source>
        <dbReference type="ARBA" id="ARBA00022844"/>
    </source>
</evidence>
<protein>
    <submittedName>
        <fullName evidence="6">Head fiber protein</fullName>
    </submittedName>
</protein>
<dbReference type="GO" id="GO:0044423">
    <property type="term" value="C:virion component"/>
    <property type="evidence" value="ECO:0007669"/>
    <property type="project" value="UniProtKB-KW"/>
</dbReference>
<dbReference type="GO" id="GO:0019062">
    <property type="term" value="P:virion attachment to host cell"/>
    <property type="evidence" value="ECO:0007669"/>
    <property type="project" value="UniProtKB-KW"/>
</dbReference>
<keyword evidence="7" id="KW-1185">Reference proteome</keyword>
<dbReference type="EMBL" id="MF407276">
    <property type="protein sequence ID" value="ASR76797.1"/>
    <property type="molecule type" value="Genomic_DNA"/>
</dbReference>
<dbReference type="GO" id="GO:0046718">
    <property type="term" value="P:symbiont entry into host cell"/>
    <property type="evidence" value="ECO:0007669"/>
    <property type="project" value="UniProtKB-KW"/>
</dbReference>
<proteinExistence type="predicted"/>
<sequence length="280" mass="29535">MMVSFTARAKSNVMAYRLLAYSQGDDIIEISHAAENTIPDYVAVKDVDKGDLTQVNMYPLAAWQVIAGSDIKVGDNLTTGQDGTAVPTDDPSVVFGYAVEEAQEGQLVTLIISRSKEISIEVDDIKDAGDTGKRLLKINTPSGARNIIIENEDAKALINGETTNTNKKNLQDLLFSDGNVKAFLQATTTDENKTALQQLMVSNADVLGLLSGNPTSDNKVNLRTMIGAGVPYSLPAATTTTLGGVKKGAAVTASTATDVATTVKDLNSLITVLKNAGIIS</sequence>